<sequence>MTSILCLAHYCDLHGPTPLMVTEGLPVPCSICCDDASTDGSSVGDKPPRPRAPTSGDAAHAANITEALGRLDFASASQRASSSEEAQAHRGSLRRAAGNDSAIETPPQSPRLSHGAGAHPKPSRQDSGFRRTYDDYVTRRAGPCENCALTIPKSQEAGGDALLNPLPDRGPTLRTRAPCARVFTGIDAAAASPPLSQSSSSAPSDDESTARSRPSHRRTGTALSITSRSSASSVAANANSHMHFLDYTSTHEPLTPSSFSLRRRRRRRRGRAGPGAGGAMPTPILLPPSGGAGAAAATTSPPSSSGSFVTTHSVGAAASGGSIFFGDKKVGYTTAYIFRVPDVHARGHKRVYAFLALSTYPEATAVKTFSFLSAAFRDLAGWIQELAEVEAERLARNAQQQHQQHQQQHHEQPGGAAAPSASASGFGTSYQSEAASVSSSSHAQQGPLSGTSNGGGGGGGASSFLTGGGGLLRRMGGGGFGGAGVPSHLKQRGLAELVGLPDFFIQLHAQFVRLLLEIGVVVGS</sequence>
<feature type="domain" description="Folliculin/SMCR8 longin" evidence="2">
    <location>
        <begin position="319"/>
        <end position="517"/>
    </location>
</feature>
<proteinExistence type="predicted"/>
<accession>A0ABR4DDM0</accession>
<evidence type="ECO:0000256" key="1">
    <source>
        <dbReference type="SAM" id="MobiDB-lite"/>
    </source>
</evidence>
<feature type="region of interest" description="Disordered" evidence="1">
    <location>
        <begin position="395"/>
        <end position="460"/>
    </location>
</feature>
<keyword evidence="4" id="KW-1185">Reference proteome</keyword>
<gene>
    <name evidence="3" type="ORF">VTJ83DRAFT_3193</name>
</gene>
<feature type="compositionally biased region" description="Low complexity" evidence="1">
    <location>
        <begin position="294"/>
        <end position="305"/>
    </location>
</feature>
<evidence type="ECO:0000313" key="4">
    <source>
        <dbReference type="Proteomes" id="UP001600064"/>
    </source>
</evidence>
<comment type="caution">
    <text evidence="3">The sequence shown here is derived from an EMBL/GenBank/DDBJ whole genome shotgun (WGS) entry which is preliminary data.</text>
</comment>
<dbReference type="PANTHER" id="PTHR31441">
    <property type="entry name" value="FOLLICULIN FAMILY MEMBER"/>
    <property type="match status" value="1"/>
</dbReference>
<evidence type="ECO:0000259" key="2">
    <source>
        <dbReference type="Pfam" id="PF11704"/>
    </source>
</evidence>
<dbReference type="InterPro" id="IPR037520">
    <property type="entry name" value="Folliculin/SMCR8_longin"/>
</dbReference>
<dbReference type="Proteomes" id="UP001600064">
    <property type="component" value="Unassembled WGS sequence"/>
</dbReference>
<dbReference type="GeneID" id="98124188"/>
<feature type="compositionally biased region" description="Low complexity" evidence="1">
    <location>
        <begin position="75"/>
        <end position="85"/>
    </location>
</feature>
<dbReference type="InterPro" id="IPR021713">
    <property type="entry name" value="Folliculin"/>
</dbReference>
<organism evidence="3 4">
    <name type="scientific">Remersonia thermophila</name>
    <dbReference type="NCBI Taxonomy" id="72144"/>
    <lineage>
        <taxon>Eukaryota</taxon>
        <taxon>Fungi</taxon>
        <taxon>Dikarya</taxon>
        <taxon>Ascomycota</taxon>
        <taxon>Pezizomycotina</taxon>
        <taxon>Sordariomycetes</taxon>
        <taxon>Sordariomycetidae</taxon>
        <taxon>Sordariales</taxon>
        <taxon>Sordariales incertae sedis</taxon>
        <taxon>Remersonia</taxon>
    </lineage>
</organism>
<feature type="compositionally biased region" description="Low complexity" evidence="1">
    <location>
        <begin position="190"/>
        <end position="203"/>
    </location>
</feature>
<evidence type="ECO:0000313" key="3">
    <source>
        <dbReference type="EMBL" id="KAL2268347.1"/>
    </source>
</evidence>
<feature type="region of interest" description="Disordered" evidence="1">
    <location>
        <begin position="190"/>
        <end position="230"/>
    </location>
</feature>
<feature type="region of interest" description="Disordered" evidence="1">
    <location>
        <begin position="75"/>
        <end position="130"/>
    </location>
</feature>
<name>A0ABR4DDM0_9PEZI</name>
<feature type="compositionally biased region" description="Polar residues" evidence="1">
    <location>
        <begin position="247"/>
        <end position="260"/>
    </location>
</feature>
<feature type="compositionally biased region" description="Low complexity" evidence="1">
    <location>
        <begin position="396"/>
        <end position="406"/>
    </location>
</feature>
<feature type="region of interest" description="Disordered" evidence="1">
    <location>
        <begin position="247"/>
        <end position="305"/>
    </location>
</feature>
<dbReference type="EMBL" id="JAZGUE010000003">
    <property type="protein sequence ID" value="KAL2268347.1"/>
    <property type="molecule type" value="Genomic_DNA"/>
</dbReference>
<feature type="compositionally biased region" description="Low complexity" evidence="1">
    <location>
        <begin position="413"/>
        <end position="451"/>
    </location>
</feature>
<reference evidence="3 4" key="1">
    <citation type="journal article" date="2024" name="Commun. Biol.">
        <title>Comparative genomic analysis of thermophilic fungi reveals convergent evolutionary adaptations and gene losses.</title>
        <authorList>
            <person name="Steindorff A.S."/>
            <person name="Aguilar-Pontes M.V."/>
            <person name="Robinson A.J."/>
            <person name="Andreopoulos B."/>
            <person name="LaButti K."/>
            <person name="Kuo A."/>
            <person name="Mondo S."/>
            <person name="Riley R."/>
            <person name="Otillar R."/>
            <person name="Haridas S."/>
            <person name="Lipzen A."/>
            <person name="Grimwood J."/>
            <person name="Schmutz J."/>
            <person name="Clum A."/>
            <person name="Reid I.D."/>
            <person name="Moisan M.C."/>
            <person name="Butler G."/>
            <person name="Nguyen T.T.M."/>
            <person name="Dewar K."/>
            <person name="Conant G."/>
            <person name="Drula E."/>
            <person name="Henrissat B."/>
            <person name="Hansel C."/>
            <person name="Singer S."/>
            <person name="Hutchinson M.I."/>
            <person name="de Vries R.P."/>
            <person name="Natvig D.O."/>
            <person name="Powell A.J."/>
            <person name="Tsang A."/>
            <person name="Grigoriev I.V."/>
        </authorList>
    </citation>
    <scope>NUCLEOTIDE SEQUENCE [LARGE SCALE GENOMIC DNA]</scope>
    <source>
        <strain evidence="3 4">ATCC 22073</strain>
    </source>
</reference>
<dbReference type="RefSeq" id="XP_070867071.1">
    <property type="nucleotide sequence ID" value="XM_071009544.1"/>
</dbReference>
<feature type="compositionally biased region" description="Basic residues" evidence="1">
    <location>
        <begin position="261"/>
        <end position="271"/>
    </location>
</feature>
<dbReference type="PANTHER" id="PTHR31441:SF2">
    <property type="entry name" value="FOLLICULIN"/>
    <property type="match status" value="1"/>
</dbReference>
<protein>
    <recommendedName>
        <fullName evidence="2">Folliculin/SMCR8 longin domain-containing protein</fullName>
    </recommendedName>
</protein>
<dbReference type="Pfam" id="PF11704">
    <property type="entry name" value="Folliculin"/>
    <property type="match status" value="1"/>
</dbReference>
<feature type="region of interest" description="Disordered" evidence="1">
    <location>
        <begin position="38"/>
        <end position="58"/>
    </location>
</feature>